<feature type="compositionally biased region" description="Basic and acidic residues" evidence="1">
    <location>
        <begin position="54"/>
        <end position="76"/>
    </location>
</feature>
<feature type="domain" description="Rad60/SUMO-like" evidence="2">
    <location>
        <begin position="420"/>
        <end position="490"/>
    </location>
</feature>
<name>A0A1Y2A144_9PLEO</name>
<feature type="compositionally biased region" description="Pro residues" evidence="1">
    <location>
        <begin position="406"/>
        <end position="415"/>
    </location>
</feature>
<accession>A0A1Y2A144</accession>
<feature type="region of interest" description="Disordered" evidence="1">
    <location>
        <begin position="1"/>
        <end position="241"/>
    </location>
</feature>
<dbReference type="Proteomes" id="UP000193144">
    <property type="component" value="Unassembled WGS sequence"/>
</dbReference>
<gene>
    <name evidence="3" type="ORF">BCR34DRAFT_507306</name>
</gene>
<dbReference type="EMBL" id="MCFA01000019">
    <property type="protein sequence ID" value="ORY16229.1"/>
    <property type="molecule type" value="Genomic_DNA"/>
</dbReference>
<evidence type="ECO:0000313" key="3">
    <source>
        <dbReference type="EMBL" id="ORY16229.1"/>
    </source>
</evidence>
<evidence type="ECO:0000256" key="1">
    <source>
        <dbReference type="SAM" id="MobiDB-lite"/>
    </source>
</evidence>
<dbReference type="AlphaFoldDB" id="A0A1Y2A144"/>
<dbReference type="InterPro" id="IPR029071">
    <property type="entry name" value="Ubiquitin-like_domsf"/>
</dbReference>
<feature type="compositionally biased region" description="Polar residues" evidence="1">
    <location>
        <begin position="146"/>
        <end position="166"/>
    </location>
</feature>
<comment type="caution">
    <text evidence="3">The sequence shown here is derived from an EMBL/GenBank/DDBJ whole genome shotgun (WGS) entry which is preliminary data.</text>
</comment>
<sequence length="491" mass="54705">MTDKAGPGASAPPKKRTFFKKAAWQKPAAAEGARENEDMFSHSNTYEQIAAEQARQKCEDQRKKEEEQRRLHELHSHSHKRRKSNSQPDAPFPRTDAEWDSYLNDDAPSLSYRLEKLPTPDLSRPIGYETPSPPPPADESLASRYENLTRSQGPLTRNTSGLSTKKPSGMAEMHTPRGSHIDWGSPTDEDSDDIASIVPSRGAPRNTAPASSTLASQRAPPTKPGTIPPKKSLPVRDDDELEEVEDPALVALAAKARARRLKELSDPSAAYRATLSAEGDPVVCVTIFVTSQIPNTKEMMIKIRTDEKLERPRLAWCRSQGFTPEQTSETFFTWKLAKISDYAYVKRLGVRTYHSGGITLDDDDTFYTEDDPPKIHVEAWTEDLWQAAMREKAAERKPWNTVPKPAASPPQPLPQPKKVRLILKARGREDFKIAANADTTFEHLTMAYKKARGVAADASVTLVFDGDRLPVFDTVGASEVEDMDTIEVHIK</sequence>
<evidence type="ECO:0000259" key="2">
    <source>
        <dbReference type="Pfam" id="PF11976"/>
    </source>
</evidence>
<proteinExistence type="predicted"/>
<keyword evidence="4" id="KW-1185">Reference proteome</keyword>
<protein>
    <submittedName>
        <fullName evidence="3">Ubiquitin-2 like Rad60 SUMO-like-domain-containing protein</fullName>
    </submittedName>
</protein>
<organism evidence="3 4">
    <name type="scientific">Clohesyomyces aquaticus</name>
    <dbReference type="NCBI Taxonomy" id="1231657"/>
    <lineage>
        <taxon>Eukaryota</taxon>
        <taxon>Fungi</taxon>
        <taxon>Dikarya</taxon>
        <taxon>Ascomycota</taxon>
        <taxon>Pezizomycotina</taxon>
        <taxon>Dothideomycetes</taxon>
        <taxon>Pleosporomycetidae</taxon>
        <taxon>Pleosporales</taxon>
        <taxon>Lindgomycetaceae</taxon>
        <taxon>Clohesyomyces</taxon>
    </lineage>
</organism>
<dbReference type="InterPro" id="IPR022617">
    <property type="entry name" value="Rad60/SUMO-like_dom"/>
</dbReference>
<dbReference type="Gene3D" id="3.10.20.90">
    <property type="entry name" value="Phosphatidylinositol 3-kinase Catalytic Subunit, Chain A, domain 1"/>
    <property type="match status" value="1"/>
</dbReference>
<dbReference type="Pfam" id="PF11976">
    <property type="entry name" value="Rad60-SLD"/>
    <property type="match status" value="1"/>
</dbReference>
<dbReference type="OrthoDB" id="3365399at2759"/>
<reference evidence="3 4" key="1">
    <citation type="submission" date="2016-07" db="EMBL/GenBank/DDBJ databases">
        <title>Pervasive Adenine N6-methylation of Active Genes in Fungi.</title>
        <authorList>
            <consortium name="DOE Joint Genome Institute"/>
            <person name="Mondo S.J."/>
            <person name="Dannebaum R.O."/>
            <person name="Kuo R.C."/>
            <person name="Labutti K."/>
            <person name="Haridas S."/>
            <person name="Kuo A."/>
            <person name="Salamov A."/>
            <person name="Ahrendt S.R."/>
            <person name="Lipzen A."/>
            <person name="Sullivan W."/>
            <person name="Andreopoulos W.B."/>
            <person name="Clum A."/>
            <person name="Lindquist E."/>
            <person name="Daum C."/>
            <person name="Ramamoorthy G.K."/>
            <person name="Gryganskyi A."/>
            <person name="Culley D."/>
            <person name="Magnuson J.K."/>
            <person name="James T.Y."/>
            <person name="O'Malley M.A."/>
            <person name="Stajich J.E."/>
            <person name="Spatafora J.W."/>
            <person name="Visel A."/>
            <person name="Grigoriev I.V."/>
        </authorList>
    </citation>
    <scope>NUCLEOTIDE SEQUENCE [LARGE SCALE GENOMIC DNA]</scope>
    <source>
        <strain evidence="3 4">CBS 115471</strain>
    </source>
</reference>
<dbReference type="SUPFAM" id="SSF54236">
    <property type="entry name" value="Ubiquitin-like"/>
    <property type="match status" value="1"/>
</dbReference>
<feature type="region of interest" description="Disordered" evidence="1">
    <location>
        <begin position="395"/>
        <end position="415"/>
    </location>
</feature>
<evidence type="ECO:0000313" key="4">
    <source>
        <dbReference type="Proteomes" id="UP000193144"/>
    </source>
</evidence>